<dbReference type="Proteomes" id="UP000803884">
    <property type="component" value="Unassembled WGS sequence"/>
</dbReference>
<feature type="compositionally biased region" description="Polar residues" evidence="1">
    <location>
        <begin position="103"/>
        <end position="120"/>
    </location>
</feature>
<comment type="caution">
    <text evidence="2">The sequence shown here is derived from an EMBL/GenBank/DDBJ whole genome shotgun (WGS) entry which is preliminary data.</text>
</comment>
<gene>
    <name evidence="2" type="ORF">WHR41_05855</name>
</gene>
<proteinExistence type="predicted"/>
<protein>
    <submittedName>
        <fullName evidence="2">Uncharacterized protein</fullName>
    </submittedName>
</protein>
<dbReference type="RefSeq" id="XP_069228453.1">
    <property type="nucleotide sequence ID" value="XM_069374460.1"/>
</dbReference>
<name>A0AB34KMR5_9PEZI</name>
<evidence type="ECO:0000313" key="3">
    <source>
        <dbReference type="Proteomes" id="UP000803884"/>
    </source>
</evidence>
<organism evidence="2 3">
    <name type="scientific">Cladosporium halotolerans</name>
    <dbReference type="NCBI Taxonomy" id="1052096"/>
    <lineage>
        <taxon>Eukaryota</taxon>
        <taxon>Fungi</taxon>
        <taxon>Dikarya</taxon>
        <taxon>Ascomycota</taxon>
        <taxon>Pezizomycotina</taxon>
        <taxon>Dothideomycetes</taxon>
        <taxon>Dothideomycetidae</taxon>
        <taxon>Cladosporiales</taxon>
        <taxon>Cladosporiaceae</taxon>
        <taxon>Cladosporium</taxon>
    </lineage>
</organism>
<feature type="region of interest" description="Disordered" evidence="1">
    <location>
        <begin position="103"/>
        <end position="139"/>
    </location>
</feature>
<dbReference type="EMBL" id="JAAQHG020000020">
    <property type="protein sequence ID" value="KAL1585347.1"/>
    <property type="molecule type" value="Genomic_DNA"/>
</dbReference>
<keyword evidence="3" id="KW-1185">Reference proteome</keyword>
<evidence type="ECO:0000256" key="1">
    <source>
        <dbReference type="SAM" id="MobiDB-lite"/>
    </source>
</evidence>
<accession>A0AB34KMR5</accession>
<evidence type="ECO:0000313" key="2">
    <source>
        <dbReference type="EMBL" id="KAL1585347.1"/>
    </source>
</evidence>
<dbReference type="AlphaFoldDB" id="A0AB34KMR5"/>
<dbReference type="GeneID" id="96007298"/>
<reference evidence="2 3" key="1">
    <citation type="journal article" date="2020" name="Microbiol. Resour. Announc.">
        <title>Draft Genome Sequence of a Cladosporium Species Isolated from the Mesophotic Ascidian Didemnum maculosum.</title>
        <authorList>
            <person name="Gioti A."/>
            <person name="Siaperas R."/>
            <person name="Nikolaivits E."/>
            <person name="Le Goff G."/>
            <person name="Ouazzani J."/>
            <person name="Kotoulas G."/>
            <person name="Topakas E."/>
        </authorList>
    </citation>
    <scope>NUCLEOTIDE SEQUENCE [LARGE SCALE GENOMIC DNA]</scope>
    <source>
        <strain evidence="2 3">TM138-S3</strain>
    </source>
</reference>
<sequence>MFPHRKDVAMGKTFSSYYTPPFTQRYHYRSDTLCLSFKTPQLIMRFLSALTLALVGTLVEGRPVAESGLNSNQVAKHDGHIVSRGLGLGDTLHNLLGQKGDTTETTYGNDRITTTKSAGTTGDRVGFSWHPVSDSKKSE</sequence>